<evidence type="ECO:0000256" key="3">
    <source>
        <dbReference type="ARBA" id="ARBA00023163"/>
    </source>
</evidence>
<dbReference type="SMART" id="SM00342">
    <property type="entry name" value="HTH_ARAC"/>
    <property type="match status" value="1"/>
</dbReference>
<evidence type="ECO:0000256" key="4">
    <source>
        <dbReference type="SAM" id="Phobius"/>
    </source>
</evidence>
<dbReference type="Pfam" id="PF12833">
    <property type="entry name" value="HTH_18"/>
    <property type="match status" value="1"/>
</dbReference>
<name>A0A7X0RL30_9BACL</name>
<reference evidence="6 7" key="1">
    <citation type="submission" date="2020-08" db="EMBL/GenBank/DDBJ databases">
        <title>Cohnella phylogeny.</title>
        <authorList>
            <person name="Dunlap C."/>
        </authorList>
    </citation>
    <scope>NUCLEOTIDE SEQUENCE [LARGE SCALE GENOMIC DNA]</scope>
    <source>
        <strain evidence="6 7">DSM 28246</strain>
    </source>
</reference>
<keyword evidence="2" id="KW-0238">DNA-binding</keyword>
<keyword evidence="7" id="KW-1185">Reference proteome</keyword>
<dbReference type="Proteomes" id="UP000547209">
    <property type="component" value="Unassembled WGS sequence"/>
</dbReference>
<dbReference type="InterPro" id="IPR020449">
    <property type="entry name" value="Tscrpt_reg_AraC-type_HTH"/>
</dbReference>
<evidence type="ECO:0000313" key="6">
    <source>
        <dbReference type="EMBL" id="MBB6669452.1"/>
    </source>
</evidence>
<accession>A0A7X0RL30</accession>
<keyword evidence="4" id="KW-1133">Transmembrane helix</keyword>
<proteinExistence type="predicted"/>
<dbReference type="InterPro" id="IPR018062">
    <property type="entry name" value="HTH_AraC-typ_CS"/>
</dbReference>
<dbReference type="PRINTS" id="PR00032">
    <property type="entry name" value="HTHARAC"/>
</dbReference>
<dbReference type="SUPFAM" id="SSF46689">
    <property type="entry name" value="Homeodomain-like"/>
    <property type="match status" value="1"/>
</dbReference>
<dbReference type="InterPro" id="IPR018060">
    <property type="entry name" value="HTH_AraC"/>
</dbReference>
<feature type="transmembrane region" description="Helical" evidence="4">
    <location>
        <begin position="21"/>
        <end position="42"/>
    </location>
</feature>
<keyword evidence="3" id="KW-0804">Transcription</keyword>
<dbReference type="PROSITE" id="PS01124">
    <property type="entry name" value="HTH_ARAC_FAMILY_2"/>
    <property type="match status" value="1"/>
</dbReference>
<dbReference type="InterPro" id="IPR041522">
    <property type="entry name" value="CdaR_GGDEF"/>
</dbReference>
<dbReference type="Gene3D" id="1.10.10.60">
    <property type="entry name" value="Homeodomain-like"/>
    <property type="match status" value="2"/>
</dbReference>
<gene>
    <name evidence="6" type="ORF">H7C19_02005</name>
</gene>
<evidence type="ECO:0000256" key="1">
    <source>
        <dbReference type="ARBA" id="ARBA00023015"/>
    </source>
</evidence>
<dbReference type="PROSITE" id="PS00041">
    <property type="entry name" value="HTH_ARAC_FAMILY_1"/>
    <property type="match status" value="1"/>
</dbReference>
<sequence length="780" mass="88445">MKWNPSRMAFFSLRKSTYAKLLLSFILLNILNIFLVFGLYYWNADRIMKGELDELSHRMLAQTQNVSNYLYTSIIKDGYDLYDDKSVYAAMFSDDPVDVFEQHLLFTRLNRYIQSNPIVRSIYLYNRQLNIVVSTAYPNMTIDSFPDKEITAVLQEYRYRSPKIPYFLRHDMPGLPPGNPTLSLLMSEPASGSDRFQGAMVINIDNVQLHDLLAHMADNPVNQLYILQDDGEFITAPDSALFSDSRSRFRYYDDIERGGRTSGTMVRTADGQKYVIAYQKTNLESTGFVYIGIYPYTALFKSLIHIRNITLLSSGTLIAASLLLSILLSRRIYFPIRSLTQFARKHIRGAHHTAGEDDLETISRAFAKVIENNESLERLSFRSRRLLREQFLRGLLLGYEESRSGSFNARIAEHGMKPRSDSRILVFLLRVDQYRRFEAAYDAESRFLIRYAMGNIAGETLAEQRRPIPVDIGADHVAVIVEAPADRDDELMQELEAVQRNIREYLKLSVTVGVGDAVETLAEAAYAYESALAATQGRLFHGPGRLFVGGKNEQAGRSEYAADKEKAIVDVIRLGKPHKLTEAVRQMLGSMDSQGGADFFAGAAQAMLNVLKAVQGLPGRAFDRPAMRYDEIYAHLTAMESCEEIAAWMADRLAEAAEPKEEDRKSKNAGMIEKGLKFIEERYRSTDFSVTDVAEHLGYSVSYVNKLFNEHLGTTVHETINRKRLAKARELVEQSDMIIGDIAEMAGFSSSNYFYYVFKKEFGMTPLACRKWTGTSPESS</sequence>
<keyword evidence="4" id="KW-0472">Membrane</keyword>
<dbReference type="GO" id="GO:0043565">
    <property type="term" value="F:sequence-specific DNA binding"/>
    <property type="evidence" value="ECO:0007669"/>
    <property type="project" value="InterPro"/>
</dbReference>
<dbReference type="Gene3D" id="6.10.340.10">
    <property type="match status" value="1"/>
</dbReference>
<dbReference type="PANTHER" id="PTHR43280">
    <property type="entry name" value="ARAC-FAMILY TRANSCRIPTIONAL REGULATOR"/>
    <property type="match status" value="1"/>
</dbReference>
<evidence type="ECO:0000256" key="2">
    <source>
        <dbReference type="ARBA" id="ARBA00023125"/>
    </source>
</evidence>
<organism evidence="6 7">
    <name type="scientific">Cohnella nanjingensis</name>
    <dbReference type="NCBI Taxonomy" id="1387779"/>
    <lineage>
        <taxon>Bacteria</taxon>
        <taxon>Bacillati</taxon>
        <taxon>Bacillota</taxon>
        <taxon>Bacilli</taxon>
        <taxon>Bacillales</taxon>
        <taxon>Paenibacillaceae</taxon>
        <taxon>Cohnella</taxon>
    </lineage>
</organism>
<protein>
    <submittedName>
        <fullName evidence="6">AraC family transcriptional regulator</fullName>
    </submittedName>
</protein>
<dbReference type="EMBL" id="JACJVP010000001">
    <property type="protein sequence ID" value="MBB6669452.1"/>
    <property type="molecule type" value="Genomic_DNA"/>
</dbReference>
<dbReference type="InterPro" id="IPR009057">
    <property type="entry name" value="Homeodomain-like_sf"/>
</dbReference>
<dbReference type="GO" id="GO:0003700">
    <property type="term" value="F:DNA-binding transcription factor activity"/>
    <property type="evidence" value="ECO:0007669"/>
    <property type="project" value="InterPro"/>
</dbReference>
<dbReference type="AlphaFoldDB" id="A0A7X0RL30"/>
<evidence type="ECO:0000259" key="5">
    <source>
        <dbReference type="PROSITE" id="PS01124"/>
    </source>
</evidence>
<keyword evidence="4" id="KW-0812">Transmembrane</keyword>
<comment type="caution">
    <text evidence="6">The sequence shown here is derived from an EMBL/GenBank/DDBJ whole genome shotgun (WGS) entry which is preliminary data.</text>
</comment>
<dbReference type="Pfam" id="PF17853">
    <property type="entry name" value="GGDEF_2"/>
    <property type="match status" value="1"/>
</dbReference>
<feature type="domain" description="HTH araC/xylS-type" evidence="5">
    <location>
        <begin position="673"/>
        <end position="772"/>
    </location>
</feature>
<evidence type="ECO:0000313" key="7">
    <source>
        <dbReference type="Proteomes" id="UP000547209"/>
    </source>
</evidence>
<dbReference type="PANTHER" id="PTHR43280:SF2">
    <property type="entry name" value="HTH-TYPE TRANSCRIPTIONAL REGULATOR EXSA"/>
    <property type="match status" value="1"/>
</dbReference>
<keyword evidence="1" id="KW-0805">Transcription regulation</keyword>